<name>A0A1E1J6Q7_LEIGU</name>
<evidence type="ECO:0000256" key="5">
    <source>
        <dbReference type="ARBA" id="ARBA00023163"/>
    </source>
</evidence>
<evidence type="ECO:0000256" key="3">
    <source>
        <dbReference type="ARBA" id="ARBA00023015"/>
    </source>
</evidence>
<dbReference type="GO" id="GO:0005634">
    <property type="term" value="C:nucleus"/>
    <property type="evidence" value="ECO:0007669"/>
    <property type="project" value="UniProtKB-SubCell"/>
</dbReference>
<evidence type="ECO:0000256" key="4">
    <source>
        <dbReference type="ARBA" id="ARBA00023125"/>
    </source>
</evidence>
<dbReference type="GO" id="GO:0019185">
    <property type="term" value="C:snRNA-activating protein complex"/>
    <property type="evidence" value="ECO:0007669"/>
    <property type="project" value="TreeGrafter"/>
</dbReference>
<evidence type="ECO:0000256" key="2">
    <source>
        <dbReference type="ARBA" id="ARBA00010410"/>
    </source>
</evidence>
<keyword evidence="3" id="KW-0805">Transcription regulation</keyword>
<keyword evidence="5" id="KW-0804">Transcription</keyword>
<dbReference type="GO" id="GO:0042795">
    <property type="term" value="P:snRNA transcription by RNA polymerase II"/>
    <property type="evidence" value="ECO:0007669"/>
    <property type="project" value="TreeGrafter"/>
</dbReference>
<keyword evidence="6" id="KW-0539">Nucleus</keyword>
<dbReference type="PANTHER" id="PTHR13421:SF16">
    <property type="entry name" value="SNRNA-ACTIVATING PROTEIN COMPLEX SUBUNIT 3"/>
    <property type="match status" value="1"/>
</dbReference>
<evidence type="ECO:0000313" key="7">
    <source>
        <dbReference type="EMBL" id="CCM19288.1"/>
    </source>
</evidence>
<evidence type="ECO:0000256" key="1">
    <source>
        <dbReference type="ARBA" id="ARBA00004123"/>
    </source>
</evidence>
<accession>A0A1E1J6Q7</accession>
<dbReference type="GO" id="GO:0042796">
    <property type="term" value="P:snRNA transcription by RNA polymerase III"/>
    <property type="evidence" value="ECO:0007669"/>
    <property type="project" value="TreeGrafter"/>
</dbReference>
<dbReference type="Pfam" id="PF12251">
    <property type="entry name" value="SNAPC3"/>
    <property type="match status" value="1"/>
</dbReference>
<comment type="similarity">
    <text evidence="2">Belongs to the SNAPC3/SRD2 family.</text>
</comment>
<dbReference type="AlphaFoldDB" id="A0A1E1J6Q7"/>
<dbReference type="GO" id="GO:0000978">
    <property type="term" value="F:RNA polymerase II cis-regulatory region sequence-specific DNA binding"/>
    <property type="evidence" value="ECO:0007669"/>
    <property type="project" value="TreeGrafter"/>
</dbReference>
<evidence type="ECO:0000256" key="6">
    <source>
        <dbReference type="ARBA" id="ARBA00023242"/>
    </source>
</evidence>
<proteinExistence type="inferred from homology"/>
<gene>
    <name evidence="7" type="primary">LgM4147LRVhigh.34.02200.00450</name>
    <name evidence="7" type="ORF">BN36_3467720</name>
</gene>
<protein>
    <submittedName>
        <fullName evidence="7">Small nuclear RNA gene activation protein (SNAP) 50, putative</fullName>
    </submittedName>
</protein>
<sequence length="467" mass="52062">MDTNDSPDHSFRVDPFTFLVPGSQGHHGSDGFPPAEPMTLRRIADEVANIPIAELRTVNEEPLASMPADAILEPGTKVRLPVVLDYPGSPYGMVLHLGSAEAQLQDCEVLLDSLVSSWEGEYGSHSLECLPPRKVCSQTEAVLAKVHEEAIRQLPKVEAGLQQLGNREAKLPLLVEVEAIKAAERSIEESFQQSVAGLESFKKESKACGKVGPAPLSSNDLTPASLHTKRDESEDYCVMHTHRWEFAVHGVRSKEPREVWAVLSCQPLVALLDAIDCPTTRDPLTTSRNAFLFIRGVFYIDDRHRSHGDFADLSEVIRRNDPLQDASSFHALEHQGFARCPVRSAAETAFKDLNVKMGESCLLRHCGGCDHYFFLSHVRSLTGYPRTERHEFPHRVAKARDQARRCLLCRLFPATVVLYEDPLSPESPAFYCAVCFDLLHSGDTPEEAAQYQRREAKDFGEIYFKVS</sequence>
<comment type="subcellular location">
    <subcellularLocation>
        <location evidence="1">Nucleus</location>
    </subcellularLocation>
</comment>
<dbReference type="GO" id="GO:0003681">
    <property type="term" value="F:bent DNA binding"/>
    <property type="evidence" value="ECO:0007669"/>
    <property type="project" value="TreeGrafter"/>
</dbReference>
<dbReference type="EMBL" id="CALQ01001775">
    <property type="protein sequence ID" value="CCM19288.1"/>
    <property type="molecule type" value="Genomic_DNA"/>
</dbReference>
<organism evidence="7">
    <name type="scientific">Leishmania guyanensis</name>
    <dbReference type="NCBI Taxonomy" id="5670"/>
    <lineage>
        <taxon>Eukaryota</taxon>
        <taxon>Discoba</taxon>
        <taxon>Euglenozoa</taxon>
        <taxon>Kinetoplastea</taxon>
        <taxon>Metakinetoplastina</taxon>
        <taxon>Trypanosomatida</taxon>
        <taxon>Trypanosomatidae</taxon>
        <taxon>Leishmaniinae</taxon>
        <taxon>Leishmania</taxon>
        <taxon>Leishmania guyanensis species complex</taxon>
    </lineage>
</organism>
<reference evidence="7" key="1">
    <citation type="submission" date="2012-08" db="EMBL/GenBank/DDBJ databases">
        <title>Comparative genomics of metastatic and non-metastatic Leishmania guyanensis provides insights into polygenic factors involved in Leishmania RNA virus infection.</title>
        <authorList>
            <person name="Smith D."/>
            <person name="Hertz-Fowler C."/>
            <person name="Martin R."/>
            <person name="Dickens N."/>
            <person name="Fasel N."/>
            <person name="Falquet L."/>
            <person name="Beverley S."/>
            <person name="Zangger H."/>
            <person name="Calderon-Copete S."/>
            <person name="Mottram J."/>
            <person name="Xenarios I."/>
        </authorList>
    </citation>
    <scope>NUCLEOTIDE SEQUENCE</scope>
    <source>
        <strain evidence="7">MHOM/BR/75/M4147/SSU:IR2SAT-LUC</strain>
    </source>
</reference>
<dbReference type="GO" id="GO:0001046">
    <property type="term" value="F:core promoter sequence-specific DNA binding"/>
    <property type="evidence" value="ECO:0007669"/>
    <property type="project" value="TreeGrafter"/>
</dbReference>
<dbReference type="InterPro" id="IPR022042">
    <property type="entry name" value="snRNA-activating_su3"/>
</dbReference>
<dbReference type="GO" id="GO:0001006">
    <property type="term" value="F:RNA polymerase III type 3 promoter sequence-specific DNA binding"/>
    <property type="evidence" value="ECO:0007669"/>
    <property type="project" value="TreeGrafter"/>
</dbReference>
<dbReference type="PANTHER" id="PTHR13421">
    <property type="entry name" value="SNRNA-ACTIVATING PROTEIN COMPLEX SUBUNIT 3"/>
    <property type="match status" value="1"/>
</dbReference>
<keyword evidence="4" id="KW-0238">DNA-binding</keyword>